<dbReference type="OrthoDB" id="276261at2759"/>
<name>A0A3N4HQY5_ASCIM</name>
<dbReference type="Pfam" id="PF05188">
    <property type="entry name" value="MutS_II"/>
    <property type="match status" value="1"/>
</dbReference>
<dbReference type="SUPFAM" id="SSF48334">
    <property type="entry name" value="DNA repair protein MutS, domain III"/>
    <property type="match status" value="1"/>
</dbReference>
<keyword evidence="5" id="KW-0238">DNA-binding</keyword>
<dbReference type="STRING" id="1160509.A0A3N4HQY5"/>
<reference evidence="12 13" key="1">
    <citation type="journal article" date="2018" name="Nat. Ecol. Evol.">
        <title>Pezizomycetes genomes reveal the molecular basis of ectomycorrhizal truffle lifestyle.</title>
        <authorList>
            <person name="Murat C."/>
            <person name="Payen T."/>
            <person name="Noel B."/>
            <person name="Kuo A."/>
            <person name="Morin E."/>
            <person name="Chen J."/>
            <person name="Kohler A."/>
            <person name="Krizsan K."/>
            <person name="Balestrini R."/>
            <person name="Da Silva C."/>
            <person name="Montanini B."/>
            <person name="Hainaut M."/>
            <person name="Levati E."/>
            <person name="Barry K.W."/>
            <person name="Belfiori B."/>
            <person name="Cichocki N."/>
            <person name="Clum A."/>
            <person name="Dockter R.B."/>
            <person name="Fauchery L."/>
            <person name="Guy J."/>
            <person name="Iotti M."/>
            <person name="Le Tacon F."/>
            <person name="Lindquist E.A."/>
            <person name="Lipzen A."/>
            <person name="Malagnac F."/>
            <person name="Mello A."/>
            <person name="Molinier V."/>
            <person name="Miyauchi S."/>
            <person name="Poulain J."/>
            <person name="Riccioni C."/>
            <person name="Rubini A."/>
            <person name="Sitrit Y."/>
            <person name="Splivallo R."/>
            <person name="Traeger S."/>
            <person name="Wang M."/>
            <person name="Zifcakova L."/>
            <person name="Wipf D."/>
            <person name="Zambonelli A."/>
            <person name="Paolocci F."/>
            <person name="Nowrousian M."/>
            <person name="Ottonello S."/>
            <person name="Baldrian P."/>
            <person name="Spatafora J.W."/>
            <person name="Henrissat B."/>
            <person name="Nagy L.G."/>
            <person name="Aury J.M."/>
            <person name="Wincker P."/>
            <person name="Grigoriev I.V."/>
            <person name="Bonfante P."/>
            <person name="Martin F.M."/>
        </authorList>
    </citation>
    <scope>NUCLEOTIDE SEQUENCE [LARGE SCALE GENOMIC DNA]</scope>
    <source>
        <strain evidence="12 13">RN42</strain>
    </source>
</reference>
<evidence type="ECO:0000313" key="12">
    <source>
        <dbReference type="EMBL" id="RPA76245.1"/>
    </source>
</evidence>
<dbReference type="InterPro" id="IPR007860">
    <property type="entry name" value="DNA_mmatch_repair_MutS_con_dom"/>
</dbReference>
<gene>
    <name evidence="12" type="ORF">BJ508DRAFT_370727</name>
</gene>
<sequence length="851" mass="94742">MPNTSRPTTSISSVLHSPRDAPPTPTPARRNRSQSGFGFSQVSNSRTRPSTSTGRPRTAATSGAASVQHIICSVTESRGVSATVGLCFVNLSTGECVLSEICDSQTYVRTIHKIAVLDPSEIIVPMTAVAPQKSKLCCILEENIPGARMTAVSRKFFSEHLGHEYINMFALLEDAEAIKVAISTKYYAMSAAGAALKHIEVSYNTSFALNSLRIKYQGSEGSMLIDFNTVHSLELIQNLQNPKSTNCLFGLLNNTLTPMGARILRSNILQPLTEVSTLNSRLDAVQELTRQEEMFFAVRHALKPFLDVDRLLTALITIPLKPSLKLSEQAINNIIMLKQSLTTLDPVRESLSSARTELLIAIRQASDISLCTVERVAAVQELIEEVINSDVTWAKSPLDLRNQRCYAVKSGVNGLLDVARQTYKEATEDVYALVQQLTNEHDLPLELKYEADRGFFLRLPSSEIEDKPLSSVFINVIERKKILEFTTLELVKRNAKIGDSMTEVFLMSDKTIQALTEDIRKEISALYKVCEALAMLDMVASFAHLCTLQEYVRPEFTSTLAIKDGRHPIRERMQGTPFVPNDVYADTQSRFQVVTGCNMSGKSTYLRTIALTIIMAQIGSFVPAQYASFPITHHLFARISVDEGVEANTSTFASEMREMAFILRNVGKNSVIIIDELGRGTSVRDGLAIALSVCETLIETKAFVWFATHFRDLPQILAERPGVVNLHMKVETSDQASMTMLYKVSDGNAKEEHYGLMLAKTVSLPPSVLQIAEQESNKLSERLDLQKRTSKTHLVSQRYKCLLALKTKLIQAKQANIDEESLRSLLIRLQEDFVTRMQELNELDDDEEQDL</sequence>
<evidence type="ECO:0000256" key="7">
    <source>
        <dbReference type="ARBA" id="ARBA00025902"/>
    </source>
</evidence>
<dbReference type="Pfam" id="PF05192">
    <property type="entry name" value="MutS_III"/>
    <property type="match status" value="1"/>
</dbReference>
<dbReference type="InterPro" id="IPR027417">
    <property type="entry name" value="P-loop_NTPase"/>
</dbReference>
<feature type="compositionally biased region" description="Polar residues" evidence="10">
    <location>
        <begin position="1"/>
        <end position="15"/>
    </location>
</feature>
<evidence type="ECO:0000256" key="2">
    <source>
        <dbReference type="ARBA" id="ARBA00022151"/>
    </source>
</evidence>
<dbReference type="Gene3D" id="3.30.420.110">
    <property type="entry name" value="MutS, connector domain"/>
    <property type="match status" value="1"/>
</dbReference>
<feature type="domain" description="DNA mismatch repair proteins mutS family" evidence="11">
    <location>
        <begin position="670"/>
        <end position="686"/>
    </location>
</feature>
<evidence type="ECO:0000256" key="8">
    <source>
        <dbReference type="ARBA" id="ARBA00029792"/>
    </source>
</evidence>
<evidence type="ECO:0000256" key="6">
    <source>
        <dbReference type="ARBA" id="ARBA00023254"/>
    </source>
</evidence>
<dbReference type="GO" id="GO:0140664">
    <property type="term" value="F:ATP-dependent DNA damage sensor activity"/>
    <property type="evidence" value="ECO:0007669"/>
    <property type="project" value="InterPro"/>
</dbReference>
<dbReference type="Pfam" id="PF05190">
    <property type="entry name" value="MutS_IV"/>
    <property type="match status" value="1"/>
</dbReference>
<accession>A0A3N4HQY5</accession>
<dbReference type="InterPro" id="IPR011184">
    <property type="entry name" value="DNA_mismatch_repair_Msh2"/>
</dbReference>
<dbReference type="PANTHER" id="PTHR11361">
    <property type="entry name" value="DNA MISMATCH REPAIR PROTEIN MUTS FAMILY MEMBER"/>
    <property type="match status" value="1"/>
</dbReference>
<dbReference type="AlphaFoldDB" id="A0A3N4HQY5"/>
<feature type="compositionally biased region" description="Polar residues" evidence="10">
    <location>
        <begin position="33"/>
        <end position="42"/>
    </location>
</feature>
<dbReference type="Proteomes" id="UP000275078">
    <property type="component" value="Unassembled WGS sequence"/>
</dbReference>
<evidence type="ECO:0000256" key="5">
    <source>
        <dbReference type="ARBA" id="ARBA00023125"/>
    </source>
</evidence>
<evidence type="ECO:0000256" key="10">
    <source>
        <dbReference type="SAM" id="MobiDB-lite"/>
    </source>
</evidence>
<dbReference type="Gene3D" id="3.40.50.300">
    <property type="entry name" value="P-loop containing nucleotide triphosphate hydrolases"/>
    <property type="match status" value="1"/>
</dbReference>
<evidence type="ECO:0000256" key="9">
    <source>
        <dbReference type="ARBA" id="ARBA00073774"/>
    </source>
</evidence>
<dbReference type="SMART" id="SM00534">
    <property type="entry name" value="MUTSac"/>
    <property type="match status" value="1"/>
</dbReference>
<dbReference type="GO" id="GO:0005634">
    <property type="term" value="C:nucleus"/>
    <property type="evidence" value="ECO:0007669"/>
    <property type="project" value="TreeGrafter"/>
</dbReference>
<dbReference type="SMART" id="SM00533">
    <property type="entry name" value="MUTSd"/>
    <property type="match status" value="1"/>
</dbReference>
<dbReference type="InterPro" id="IPR045076">
    <property type="entry name" value="MutS"/>
</dbReference>
<feature type="region of interest" description="Disordered" evidence="10">
    <location>
        <begin position="1"/>
        <end position="61"/>
    </location>
</feature>
<comment type="subunit">
    <text evidence="7">Heterodimer consisting of MSH2-MSH3 (MutS beta). Forms a ternary complex with MutL alpha (MLH1-PMS1).</text>
</comment>
<protein>
    <recommendedName>
        <fullName evidence="2 9">DNA mismatch repair protein MSH3</fullName>
    </recommendedName>
    <alternativeName>
        <fullName evidence="2 9">DNA mismatch repair protein MSH3</fullName>
    </alternativeName>
    <alternativeName>
        <fullName evidence="8">MutS protein homolog 3</fullName>
    </alternativeName>
</protein>
<dbReference type="GO" id="GO:0005524">
    <property type="term" value="F:ATP binding"/>
    <property type="evidence" value="ECO:0007669"/>
    <property type="project" value="UniProtKB-KW"/>
</dbReference>
<keyword evidence="3" id="KW-0547">Nucleotide-binding</keyword>
<evidence type="ECO:0000256" key="3">
    <source>
        <dbReference type="ARBA" id="ARBA00022741"/>
    </source>
</evidence>
<dbReference type="SUPFAM" id="SSF52540">
    <property type="entry name" value="P-loop containing nucleoside triphosphate hydrolases"/>
    <property type="match status" value="1"/>
</dbReference>
<dbReference type="SUPFAM" id="SSF53150">
    <property type="entry name" value="DNA repair protein MutS, domain II"/>
    <property type="match status" value="1"/>
</dbReference>
<evidence type="ECO:0000256" key="4">
    <source>
        <dbReference type="ARBA" id="ARBA00022840"/>
    </source>
</evidence>
<dbReference type="InterPro" id="IPR036678">
    <property type="entry name" value="MutS_con_dom_sf"/>
</dbReference>
<dbReference type="InterPro" id="IPR036187">
    <property type="entry name" value="DNA_mismatch_repair_MutS_sf"/>
</dbReference>
<comment type="similarity">
    <text evidence="1">Belongs to the DNA mismatch repair MutS family. MSH3 subfamily.</text>
</comment>
<keyword evidence="13" id="KW-1185">Reference proteome</keyword>
<proteinExistence type="inferred from homology"/>
<dbReference type="PIRSF" id="PIRSF005813">
    <property type="entry name" value="MSH2"/>
    <property type="match status" value="1"/>
</dbReference>
<dbReference type="InterPro" id="IPR000432">
    <property type="entry name" value="DNA_mismatch_repair_MutS_C"/>
</dbReference>
<dbReference type="InterPro" id="IPR007861">
    <property type="entry name" value="DNA_mismatch_repair_MutS_clamp"/>
</dbReference>
<dbReference type="Pfam" id="PF00488">
    <property type="entry name" value="MutS_V"/>
    <property type="match status" value="1"/>
</dbReference>
<keyword evidence="6" id="KW-0469">Meiosis</keyword>
<evidence type="ECO:0000313" key="13">
    <source>
        <dbReference type="Proteomes" id="UP000275078"/>
    </source>
</evidence>
<dbReference type="FunFam" id="3.40.50.300:FF:000870">
    <property type="entry name" value="MutS protein homolog 4"/>
    <property type="match status" value="1"/>
</dbReference>
<dbReference type="PROSITE" id="PS00486">
    <property type="entry name" value="DNA_MISMATCH_REPAIR_2"/>
    <property type="match status" value="1"/>
</dbReference>
<keyword evidence="4" id="KW-0067">ATP-binding</keyword>
<feature type="compositionally biased region" description="Low complexity" evidence="10">
    <location>
        <begin position="43"/>
        <end position="58"/>
    </location>
</feature>
<dbReference type="PANTHER" id="PTHR11361:SF21">
    <property type="entry name" value="MUTS PROTEIN HOMOLOG 4"/>
    <property type="match status" value="1"/>
</dbReference>
<dbReference type="GO" id="GO:0006298">
    <property type="term" value="P:mismatch repair"/>
    <property type="evidence" value="ECO:0007669"/>
    <property type="project" value="InterPro"/>
</dbReference>
<dbReference type="FunFam" id="1.10.1420.10:FF:000013">
    <property type="entry name" value="mutS protein homolog 4"/>
    <property type="match status" value="1"/>
</dbReference>
<evidence type="ECO:0000256" key="1">
    <source>
        <dbReference type="ARBA" id="ARBA00007094"/>
    </source>
</evidence>
<dbReference type="Gene3D" id="1.10.1420.10">
    <property type="match status" value="2"/>
</dbReference>
<evidence type="ECO:0000259" key="11">
    <source>
        <dbReference type="PROSITE" id="PS00486"/>
    </source>
</evidence>
<dbReference type="GO" id="GO:0030983">
    <property type="term" value="F:mismatched DNA binding"/>
    <property type="evidence" value="ECO:0007669"/>
    <property type="project" value="InterPro"/>
</dbReference>
<dbReference type="GO" id="GO:0007131">
    <property type="term" value="P:reciprocal meiotic recombination"/>
    <property type="evidence" value="ECO:0007669"/>
    <property type="project" value="TreeGrafter"/>
</dbReference>
<dbReference type="InterPro" id="IPR007696">
    <property type="entry name" value="DNA_mismatch_repair_MutS_core"/>
</dbReference>
<organism evidence="12 13">
    <name type="scientific">Ascobolus immersus RN42</name>
    <dbReference type="NCBI Taxonomy" id="1160509"/>
    <lineage>
        <taxon>Eukaryota</taxon>
        <taxon>Fungi</taxon>
        <taxon>Dikarya</taxon>
        <taxon>Ascomycota</taxon>
        <taxon>Pezizomycotina</taxon>
        <taxon>Pezizomycetes</taxon>
        <taxon>Pezizales</taxon>
        <taxon>Ascobolaceae</taxon>
        <taxon>Ascobolus</taxon>
    </lineage>
</organism>
<dbReference type="EMBL" id="ML119748">
    <property type="protein sequence ID" value="RPA76245.1"/>
    <property type="molecule type" value="Genomic_DNA"/>
</dbReference>